<dbReference type="EMBL" id="RQYT01000006">
    <property type="protein sequence ID" value="RRD50433.1"/>
    <property type="molecule type" value="Genomic_DNA"/>
</dbReference>
<evidence type="ECO:0000256" key="2">
    <source>
        <dbReference type="ARBA" id="ARBA00013365"/>
    </source>
</evidence>
<dbReference type="Pfam" id="PF00149">
    <property type="entry name" value="Metallophos"/>
    <property type="match status" value="1"/>
</dbReference>
<name>A0A3P1X144_9ACTN</name>
<dbReference type="InterPro" id="IPR004843">
    <property type="entry name" value="Calcineurin-like_PHP"/>
</dbReference>
<dbReference type="RefSeq" id="WP_125227291.1">
    <property type="nucleotide sequence ID" value="NZ_RQYT01000006.1"/>
</dbReference>
<feature type="domain" description="Calcineurin-like phosphoesterase" evidence="6">
    <location>
        <begin position="7"/>
        <end position="104"/>
    </location>
</feature>
<dbReference type="SUPFAM" id="SSF56300">
    <property type="entry name" value="Metallo-dependent phosphatases"/>
    <property type="match status" value="1"/>
</dbReference>
<evidence type="ECO:0000256" key="1">
    <source>
        <dbReference type="ARBA" id="ARBA00010555"/>
    </source>
</evidence>
<dbReference type="PIRSF" id="PIRSF033093">
    <property type="entry name" value="UCP_ML1119"/>
    <property type="match status" value="1"/>
</dbReference>
<dbReference type="CDD" id="cd00840">
    <property type="entry name" value="MPP_Mre11_N"/>
    <property type="match status" value="1"/>
</dbReference>
<keyword evidence="4" id="KW-0378">Hydrolase</keyword>
<keyword evidence="3" id="KW-0540">Nuclease</keyword>
<dbReference type="Gene3D" id="3.60.21.10">
    <property type="match status" value="1"/>
</dbReference>
<accession>A0A3P1X144</accession>
<dbReference type="InterPro" id="IPR014577">
    <property type="entry name" value="UCP033093_metalloPase"/>
</dbReference>
<reference evidence="7 8" key="1">
    <citation type="submission" date="2018-11" db="EMBL/GenBank/DDBJ databases">
        <title>Genomes From Bacteria Associated with the Canine Oral Cavity: a Test Case for Automated Genome-Based Taxonomic Assignment.</title>
        <authorList>
            <person name="Coil D.A."/>
            <person name="Jospin G."/>
            <person name="Darling A.E."/>
            <person name="Wallis C."/>
            <person name="Davis I.J."/>
            <person name="Harris S."/>
            <person name="Eisen J.A."/>
            <person name="Holcombe L.J."/>
            <person name="O'Flynn C."/>
        </authorList>
    </citation>
    <scope>NUCLEOTIDE SEQUENCE [LARGE SCALE GENOMIC DNA]</scope>
    <source>
        <strain evidence="7 8">OH2822_COT-296</strain>
    </source>
</reference>
<evidence type="ECO:0000259" key="6">
    <source>
        <dbReference type="Pfam" id="PF00149"/>
    </source>
</evidence>
<dbReference type="InterPro" id="IPR041796">
    <property type="entry name" value="Mre11_N"/>
</dbReference>
<evidence type="ECO:0000256" key="5">
    <source>
        <dbReference type="ARBA" id="ARBA00022839"/>
    </source>
</evidence>
<dbReference type="InterPro" id="IPR029052">
    <property type="entry name" value="Metallo-depent_PP-like"/>
</dbReference>
<organism evidence="7 8">
    <name type="scientific">Arachnia propionica</name>
    <dbReference type="NCBI Taxonomy" id="1750"/>
    <lineage>
        <taxon>Bacteria</taxon>
        <taxon>Bacillati</taxon>
        <taxon>Actinomycetota</taxon>
        <taxon>Actinomycetes</taxon>
        <taxon>Propionibacteriales</taxon>
        <taxon>Propionibacteriaceae</taxon>
        <taxon>Arachnia</taxon>
    </lineage>
</organism>
<comment type="caution">
    <text evidence="7">The sequence shown here is derived from an EMBL/GenBank/DDBJ whole genome shotgun (WGS) entry which is preliminary data.</text>
</comment>
<dbReference type="Proteomes" id="UP000280935">
    <property type="component" value="Unassembled WGS sequence"/>
</dbReference>
<keyword evidence="5 7" id="KW-0269">Exonuclease</keyword>
<comment type="similarity">
    <text evidence="1">Belongs to the SbcD family.</text>
</comment>
<dbReference type="GO" id="GO:0004527">
    <property type="term" value="F:exonuclease activity"/>
    <property type="evidence" value="ECO:0007669"/>
    <property type="project" value="UniProtKB-KW"/>
</dbReference>
<dbReference type="PANTHER" id="PTHR30337:SF0">
    <property type="entry name" value="NUCLEASE SBCCD SUBUNIT D"/>
    <property type="match status" value="1"/>
</dbReference>
<evidence type="ECO:0000313" key="8">
    <source>
        <dbReference type="Proteomes" id="UP000280935"/>
    </source>
</evidence>
<dbReference type="AlphaFoldDB" id="A0A3P1X144"/>
<dbReference type="PANTHER" id="PTHR30337">
    <property type="entry name" value="COMPONENT OF ATP-DEPENDENT DSDNA EXONUCLEASE"/>
    <property type="match status" value="1"/>
</dbReference>
<sequence length="372" mass="40581">MDETVFIATADWQLGMAARFLNDDARIRYQQARLDVVARIGEVARSRDAAFVVVAGDIFESNLLDRSVLLRTFEALRSIPVPVVLVPGNHDPLDATAIHDDPAFLRGCPDHVTVARSETPIEVVPGVEVVAVPWRSKRPTTDLVAAALETLTPVREGVRRVLVAHGAVTSLNPDRTAVATIDEDAVATALADGRIHFAVVGDRHSTTEILPRFWYPGTPEVTDRHETDPGNVLVVALHEGTVERVRVGSWSFRVVEQELSSDEDIDTLVAQLSSLPAKDRTAVWLVLRGTLSVTQDARLRNELEDLGSLFARLGTWERHTDLAVVADDHDFASLELSGFAQDAVAELVAAAPTDETARDALGLLHRLTEGTR</sequence>
<dbReference type="InterPro" id="IPR050535">
    <property type="entry name" value="DNA_Repair-Maintenance_Comp"/>
</dbReference>
<evidence type="ECO:0000256" key="4">
    <source>
        <dbReference type="ARBA" id="ARBA00022801"/>
    </source>
</evidence>
<evidence type="ECO:0000256" key="3">
    <source>
        <dbReference type="ARBA" id="ARBA00022722"/>
    </source>
</evidence>
<gene>
    <name evidence="7" type="ORF">EII35_04585</name>
</gene>
<evidence type="ECO:0000313" key="7">
    <source>
        <dbReference type="EMBL" id="RRD50433.1"/>
    </source>
</evidence>
<dbReference type="OrthoDB" id="9773856at2"/>
<proteinExistence type="inferred from homology"/>
<protein>
    <recommendedName>
        <fullName evidence="2">Nuclease SbcCD subunit D</fullName>
    </recommendedName>
</protein>